<keyword evidence="2" id="KW-0675">Receptor</keyword>
<gene>
    <name evidence="2" type="ORF">SAMN04488123_104208</name>
</gene>
<dbReference type="OrthoDB" id="9776801at2"/>
<accession>A0A1G8MK52</accession>
<evidence type="ECO:0000313" key="2">
    <source>
        <dbReference type="EMBL" id="SDI68303.1"/>
    </source>
</evidence>
<dbReference type="PANTHER" id="PTHR33376:SF2">
    <property type="entry name" value="DICARBOXYLATE-BINDING PERIPLASMIC PROTEIN"/>
    <property type="match status" value="1"/>
</dbReference>
<reference evidence="2 3" key="1">
    <citation type="submission" date="2016-10" db="EMBL/GenBank/DDBJ databases">
        <authorList>
            <person name="de Groot N.N."/>
        </authorList>
    </citation>
    <scope>NUCLEOTIDE SEQUENCE [LARGE SCALE GENOMIC DNA]</scope>
    <source>
        <strain evidence="2 3">DSM 21771</strain>
    </source>
</reference>
<dbReference type="PIRSF" id="PIRSF006470">
    <property type="entry name" value="DctB"/>
    <property type="match status" value="1"/>
</dbReference>
<keyword evidence="3" id="KW-1185">Reference proteome</keyword>
<dbReference type="NCBIfam" id="TIGR00787">
    <property type="entry name" value="dctP"/>
    <property type="match status" value="1"/>
</dbReference>
<dbReference type="Pfam" id="PF03480">
    <property type="entry name" value="DctP"/>
    <property type="match status" value="1"/>
</dbReference>
<dbReference type="InterPro" id="IPR004682">
    <property type="entry name" value="TRAP_DctP"/>
</dbReference>
<dbReference type="PANTHER" id="PTHR33376">
    <property type="match status" value="1"/>
</dbReference>
<keyword evidence="1" id="KW-0732">Signal</keyword>
<organism evidence="2 3">
    <name type="scientific">Natribacillus halophilus</name>
    <dbReference type="NCBI Taxonomy" id="549003"/>
    <lineage>
        <taxon>Bacteria</taxon>
        <taxon>Bacillati</taxon>
        <taxon>Bacillota</taxon>
        <taxon>Bacilli</taxon>
        <taxon>Bacillales</taxon>
        <taxon>Bacillaceae</taxon>
        <taxon>Natribacillus</taxon>
    </lineage>
</organism>
<sequence length="345" mass="38654">MKHFKNSRDVIVAITLLLIISACGDSEEVEGDEGDGEENGDEEEQVIDVSLPLGPDSQQGIGVLEFGEELENLTDGRLSIEPHYDNALGAEREVVEGMGVGTVDAGISSTGPIGGFVDEFLLFDLPYIFDNNEHVYAFLDSEHGDELAQRLEEDANVKVLAWMENGFRYNTNDVRPIEHPDDLQGIDHRTQESQVQVDTWEAFGANATPMAWDEVYTALQQGVMDSQENPLPTIYDMNFWEVQDYLNLTQHVYSPAPLMMGLDLFESFSEEDQEAIIEAAQHALPIQREESMRQEEEFVAELEEEGMEVTEPDLEPFEEAAEPVIEEWAPTVGEDLVEAALNMDY</sequence>
<dbReference type="GO" id="GO:0030246">
    <property type="term" value="F:carbohydrate binding"/>
    <property type="evidence" value="ECO:0007669"/>
    <property type="project" value="TreeGrafter"/>
</dbReference>
<dbReference type="RefSeq" id="WP_090397425.1">
    <property type="nucleotide sequence ID" value="NZ_FNEN01000004.1"/>
</dbReference>
<dbReference type="PROSITE" id="PS51257">
    <property type="entry name" value="PROKAR_LIPOPROTEIN"/>
    <property type="match status" value="1"/>
</dbReference>
<dbReference type="NCBIfam" id="NF037995">
    <property type="entry name" value="TRAP_S1"/>
    <property type="match status" value="1"/>
</dbReference>
<dbReference type="GO" id="GO:0055085">
    <property type="term" value="P:transmembrane transport"/>
    <property type="evidence" value="ECO:0007669"/>
    <property type="project" value="InterPro"/>
</dbReference>
<proteinExistence type="predicted"/>
<protein>
    <submittedName>
        <fullName evidence="2">Tripartite ATP-independent transporter solute receptor, DctP family</fullName>
    </submittedName>
</protein>
<evidence type="ECO:0000256" key="1">
    <source>
        <dbReference type="ARBA" id="ARBA00022729"/>
    </source>
</evidence>
<dbReference type="GO" id="GO:0030288">
    <property type="term" value="C:outer membrane-bounded periplasmic space"/>
    <property type="evidence" value="ECO:0007669"/>
    <property type="project" value="InterPro"/>
</dbReference>
<name>A0A1G8MK52_9BACI</name>
<dbReference type="AlphaFoldDB" id="A0A1G8MK52"/>
<dbReference type="Proteomes" id="UP000198853">
    <property type="component" value="Unassembled WGS sequence"/>
</dbReference>
<dbReference type="InterPro" id="IPR038404">
    <property type="entry name" value="TRAP_DctP_sf"/>
</dbReference>
<dbReference type="Gene3D" id="3.40.190.170">
    <property type="entry name" value="Bacterial extracellular solute-binding protein, family 7"/>
    <property type="match status" value="1"/>
</dbReference>
<dbReference type="EMBL" id="FNEN01000004">
    <property type="protein sequence ID" value="SDI68303.1"/>
    <property type="molecule type" value="Genomic_DNA"/>
</dbReference>
<dbReference type="InterPro" id="IPR018389">
    <property type="entry name" value="DctP_fam"/>
</dbReference>
<evidence type="ECO:0000313" key="3">
    <source>
        <dbReference type="Proteomes" id="UP000198853"/>
    </source>
</evidence>